<accession>A0ABW4N157</accession>
<protein>
    <submittedName>
        <fullName evidence="1">MaoC family dehydratase</fullName>
    </submittedName>
</protein>
<dbReference type="Gene3D" id="3.10.129.10">
    <property type="entry name" value="Hotdog Thioesterase"/>
    <property type="match status" value="1"/>
</dbReference>
<comment type="caution">
    <text evidence="1">The sequence shown here is derived from an EMBL/GenBank/DDBJ whole genome shotgun (WGS) entry which is preliminary data.</text>
</comment>
<name>A0ABW4N157_9CAUL</name>
<dbReference type="SUPFAM" id="SSF54637">
    <property type="entry name" value="Thioesterase/thiol ester dehydrase-isomerase"/>
    <property type="match status" value="1"/>
</dbReference>
<dbReference type="InterPro" id="IPR029069">
    <property type="entry name" value="HotDog_dom_sf"/>
</dbReference>
<dbReference type="Proteomes" id="UP001597237">
    <property type="component" value="Unassembled WGS sequence"/>
</dbReference>
<sequence length="144" mass="16036">MTVNVYFEDVKVGDELPKWSRTTDYMHWNRYAAVNDEFVPFHMDDEAGRRAGNEKGGFGMGNLRYAYLVNALRDWIGDEAEIREIGCQYRAINQKGDTLTVVGKVVEKGAVGGENQVRLETNVLNQNGEATCPGHAVVVLPSRG</sequence>
<organism evidence="1 2">
    <name type="scientific">Phenylobacterium terrae</name>
    <dbReference type="NCBI Taxonomy" id="2665495"/>
    <lineage>
        <taxon>Bacteria</taxon>
        <taxon>Pseudomonadati</taxon>
        <taxon>Pseudomonadota</taxon>
        <taxon>Alphaproteobacteria</taxon>
        <taxon>Caulobacterales</taxon>
        <taxon>Caulobacteraceae</taxon>
        <taxon>Phenylobacterium</taxon>
    </lineage>
</organism>
<proteinExistence type="predicted"/>
<dbReference type="EMBL" id="JBHUEY010000001">
    <property type="protein sequence ID" value="MFD1783914.1"/>
    <property type="molecule type" value="Genomic_DNA"/>
</dbReference>
<dbReference type="RefSeq" id="WP_377282896.1">
    <property type="nucleotide sequence ID" value="NZ_JBHRSI010000008.1"/>
</dbReference>
<reference evidence="2" key="1">
    <citation type="journal article" date="2019" name="Int. J. Syst. Evol. Microbiol.">
        <title>The Global Catalogue of Microorganisms (GCM) 10K type strain sequencing project: providing services to taxonomists for standard genome sequencing and annotation.</title>
        <authorList>
            <consortium name="The Broad Institute Genomics Platform"/>
            <consortium name="The Broad Institute Genome Sequencing Center for Infectious Disease"/>
            <person name="Wu L."/>
            <person name="Ma J."/>
        </authorList>
    </citation>
    <scope>NUCLEOTIDE SEQUENCE [LARGE SCALE GENOMIC DNA]</scope>
    <source>
        <strain evidence="2">DFY28</strain>
    </source>
</reference>
<keyword evidence="2" id="KW-1185">Reference proteome</keyword>
<evidence type="ECO:0000313" key="2">
    <source>
        <dbReference type="Proteomes" id="UP001597237"/>
    </source>
</evidence>
<evidence type="ECO:0000313" key="1">
    <source>
        <dbReference type="EMBL" id="MFD1783914.1"/>
    </source>
</evidence>
<gene>
    <name evidence="1" type="ORF">ACFSC0_10965</name>
</gene>